<evidence type="ECO:0000259" key="3">
    <source>
        <dbReference type="PROSITE" id="PS50885"/>
    </source>
</evidence>
<dbReference type="InterPro" id="IPR050706">
    <property type="entry name" value="Cyclic-di-GMP_PDE-like"/>
</dbReference>
<dbReference type="PANTHER" id="PTHR33121">
    <property type="entry name" value="CYCLIC DI-GMP PHOSPHODIESTERASE PDEF"/>
    <property type="match status" value="1"/>
</dbReference>
<name>A0ABX7M9F6_9RHOO</name>
<dbReference type="InterPro" id="IPR043128">
    <property type="entry name" value="Rev_trsase/Diguanyl_cyclase"/>
</dbReference>
<dbReference type="CDD" id="cd01948">
    <property type="entry name" value="EAL"/>
    <property type="match status" value="1"/>
</dbReference>
<evidence type="ECO:0000259" key="2">
    <source>
        <dbReference type="PROSITE" id="PS50883"/>
    </source>
</evidence>
<dbReference type="SUPFAM" id="SSF55073">
    <property type="entry name" value="Nucleotide cyclase"/>
    <property type="match status" value="1"/>
</dbReference>
<dbReference type="Pfam" id="PF00563">
    <property type="entry name" value="EAL"/>
    <property type="match status" value="1"/>
</dbReference>
<dbReference type="Gene3D" id="6.20.270.20">
    <property type="entry name" value="LapD/MoxY periplasmic domain"/>
    <property type="match status" value="1"/>
</dbReference>
<sequence length="648" mass="70319">MSLLRQLWITVIFASLLAWLGSFAVSTVTARNYLEQQLLAQGADAATSLALSMTQNAKDPAMRELMVTALFDSGHFELVRFSDVGGAVSVERRQQVVETDAPAWFVHMLPIEAKPGEALVSDGWSQAGKVTVIAHKRFAYDALWRGTLQLLGVMLVIGALLGWAVTRMIRWIRRPINEMVQQAKAIGERRFVTMPEPRVVELRSAVRALNLMVEQVKAMFAEQANRIEDLRSDANRDSMTALPNRSFFSGRLRSELDGDDSAPSGALALVRLSELAEVNRRLGRERTDALIRATADVLREVAGGRESHVVARLNGADFAWLMPGAAATEAGEWASTVARGLEALHRHGHADQTPVAHIGVARYKRGDELGTVLARADAALMAAESAGRSEPVVSLDDAPLAARTHDEWRQLLSDALRARGFALATFPVLHVDGRAWHDEAMIRMRAPDDGTPWTAGQFMPAADRLGMTCDLDLLAVELALQRLQTHSGAIAVNLSPISLQDLRFREGLQRLLAGAPAAARRLWVEVAEAGLDQGLAGLAAVSPILAQFGVKLGIEHFGRHFSAIPRLYAQRVDYLKIDGTFVAGIEDNAGNQRLVKAIADVARGLEIQVIAERVHTDAEWHTLAELGVAGVTGPAASRRASAAAGRSQ</sequence>
<keyword evidence="1" id="KW-0812">Transmembrane</keyword>
<dbReference type="PROSITE" id="PS50887">
    <property type="entry name" value="GGDEF"/>
    <property type="match status" value="1"/>
</dbReference>
<dbReference type="PANTHER" id="PTHR33121:SF23">
    <property type="entry name" value="CYCLIC DI-GMP PHOSPHODIESTERASE PDEB"/>
    <property type="match status" value="1"/>
</dbReference>
<dbReference type="InterPro" id="IPR032244">
    <property type="entry name" value="LapD_MoxY_N"/>
</dbReference>
<organism evidence="5 6">
    <name type="scientific">Niveibacterium microcysteis</name>
    <dbReference type="NCBI Taxonomy" id="2811415"/>
    <lineage>
        <taxon>Bacteria</taxon>
        <taxon>Pseudomonadati</taxon>
        <taxon>Pseudomonadota</taxon>
        <taxon>Betaproteobacteria</taxon>
        <taxon>Rhodocyclales</taxon>
        <taxon>Rhodocyclaceae</taxon>
        <taxon>Niveibacterium</taxon>
    </lineage>
</organism>
<evidence type="ECO:0000259" key="4">
    <source>
        <dbReference type="PROSITE" id="PS50887"/>
    </source>
</evidence>
<evidence type="ECO:0000313" key="6">
    <source>
        <dbReference type="Proteomes" id="UP000663570"/>
    </source>
</evidence>
<dbReference type="InterPro" id="IPR042461">
    <property type="entry name" value="LapD_MoxY_peri_C"/>
</dbReference>
<gene>
    <name evidence="5" type="ORF">JY500_06950</name>
</gene>
<dbReference type="SUPFAM" id="SSF141868">
    <property type="entry name" value="EAL domain-like"/>
    <property type="match status" value="1"/>
</dbReference>
<dbReference type="InterPro" id="IPR003660">
    <property type="entry name" value="HAMP_dom"/>
</dbReference>
<dbReference type="NCBIfam" id="TIGR00254">
    <property type="entry name" value="GGDEF"/>
    <property type="match status" value="1"/>
</dbReference>
<feature type="domain" description="GGDEF" evidence="4">
    <location>
        <begin position="263"/>
        <end position="396"/>
    </location>
</feature>
<dbReference type="InterPro" id="IPR000160">
    <property type="entry name" value="GGDEF_dom"/>
</dbReference>
<dbReference type="PROSITE" id="PS50885">
    <property type="entry name" value="HAMP"/>
    <property type="match status" value="1"/>
</dbReference>
<dbReference type="Gene3D" id="3.30.70.270">
    <property type="match status" value="1"/>
</dbReference>
<dbReference type="Gene3D" id="3.20.20.450">
    <property type="entry name" value="EAL domain"/>
    <property type="match status" value="1"/>
</dbReference>
<feature type="domain" description="HAMP" evidence="3">
    <location>
        <begin position="170"/>
        <end position="221"/>
    </location>
</feature>
<reference evidence="5 6" key="1">
    <citation type="submission" date="2021-02" db="EMBL/GenBank/DDBJ databases">
        <title>Niveibacterium changnyeongensis HC41.</title>
        <authorList>
            <person name="Kang M."/>
        </authorList>
    </citation>
    <scope>NUCLEOTIDE SEQUENCE [LARGE SCALE GENOMIC DNA]</scope>
    <source>
        <strain evidence="5 6">HC41</strain>
    </source>
</reference>
<proteinExistence type="predicted"/>
<keyword evidence="1" id="KW-0472">Membrane</keyword>
<dbReference type="Gene3D" id="3.30.110.200">
    <property type="match status" value="1"/>
</dbReference>
<feature type="domain" description="EAL" evidence="2">
    <location>
        <begin position="405"/>
        <end position="648"/>
    </location>
</feature>
<evidence type="ECO:0000256" key="1">
    <source>
        <dbReference type="SAM" id="Phobius"/>
    </source>
</evidence>
<dbReference type="Proteomes" id="UP000663570">
    <property type="component" value="Chromosome"/>
</dbReference>
<dbReference type="InterPro" id="IPR001633">
    <property type="entry name" value="EAL_dom"/>
</dbReference>
<dbReference type="Pfam" id="PF00990">
    <property type="entry name" value="GGDEF"/>
    <property type="match status" value="1"/>
</dbReference>
<dbReference type="PROSITE" id="PS50883">
    <property type="entry name" value="EAL"/>
    <property type="match status" value="1"/>
</dbReference>
<keyword evidence="1" id="KW-1133">Transmembrane helix</keyword>
<dbReference type="RefSeq" id="WP_206255694.1">
    <property type="nucleotide sequence ID" value="NZ_CP071060.1"/>
</dbReference>
<accession>A0ABX7M9F6</accession>
<dbReference type="Pfam" id="PF00672">
    <property type="entry name" value="HAMP"/>
    <property type="match status" value="1"/>
</dbReference>
<keyword evidence="6" id="KW-1185">Reference proteome</keyword>
<dbReference type="InterPro" id="IPR035919">
    <property type="entry name" value="EAL_sf"/>
</dbReference>
<feature type="transmembrane region" description="Helical" evidence="1">
    <location>
        <begin position="142"/>
        <end position="165"/>
    </location>
</feature>
<dbReference type="InterPro" id="IPR029787">
    <property type="entry name" value="Nucleotide_cyclase"/>
</dbReference>
<dbReference type="Pfam" id="PF16448">
    <property type="entry name" value="LapD_MoxY_N"/>
    <property type="match status" value="1"/>
</dbReference>
<dbReference type="SMART" id="SM00052">
    <property type="entry name" value="EAL"/>
    <property type="match status" value="1"/>
</dbReference>
<dbReference type="EMBL" id="CP071060">
    <property type="protein sequence ID" value="QSI78357.1"/>
    <property type="molecule type" value="Genomic_DNA"/>
</dbReference>
<dbReference type="SMART" id="SM00267">
    <property type="entry name" value="GGDEF"/>
    <property type="match status" value="1"/>
</dbReference>
<evidence type="ECO:0000313" key="5">
    <source>
        <dbReference type="EMBL" id="QSI78357.1"/>
    </source>
</evidence>
<protein>
    <submittedName>
        <fullName evidence="5">EAL domain-containing protein</fullName>
    </submittedName>
</protein>